<accession>A0ABV5K482</accession>
<gene>
    <name evidence="3" type="ORF">ACFFRI_00465</name>
</gene>
<evidence type="ECO:0000313" key="4">
    <source>
        <dbReference type="Proteomes" id="UP001589750"/>
    </source>
</evidence>
<evidence type="ECO:0000313" key="3">
    <source>
        <dbReference type="EMBL" id="MFB9311500.1"/>
    </source>
</evidence>
<reference evidence="3 4" key="1">
    <citation type="submission" date="2024-09" db="EMBL/GenBank/DDBJ databases">
        <authorList>
            <person name="Sun Q."/>
            <person name="Mori K."/>
        </authorList>
    </citation>
    <scope>NUCLEOTIDE SEQUENCE [LARGE SCALE GENOMIC DNA]</scope>
    <source>
        <strain evidence="3 4">JCM 9626</strain>
    </source>
</reference>
<name>A0ABV5K482_9ACTN</name>
<proteinExistence type="predicted"/>
<sequence length="200" mass="21989">MSQQPPYGPPDPQQPGKPWQPPGQQPYTPYSQGAYPNPYAQFPPPPKNNTTRNVLLIVGAVVLLFCGGIVAFLAWAISNAEDAFDDDYRGSEDDPITVTEGEAFSIRGFDYEKGWSVSTDESGSIEIEGLRVTNDRDDEDAESLFIHIDFYQDDARLTSVSCSGGGSIAYGRTAVLDCTGFSDKLTDYDEIQVYDTSLYE</sequence>
<protein>
    <submittedName>
        <fullName evidence="3">Uncharacterized protein</fullName>
    </submittedName>
</protein>
<keyword evidence="2" id="KW-0472">Membrane</keyword>
<dbReference type="Proteomes" id="UP001589750">
    <property type="component" value="Unassembled WGS sequence"/>
</dbReference>
<keyword evidence="2" id="KW-1133">Transmembrane helix</keyword>
<keyword evidence="4" id="KW-1185">Reference proteome</keyword>
<feature type="compositionally biased region" description="Pro residues" evidence="1">
    <location>
        <begin position="1"/>
        <end position="24"/>
    </location>
</feature>
<comment type="caution">
    <text evidence="3">The sequence shown here is derived from an EMBL/GenBank/DDBJ whole genome shotgun (WGS) entry which is preliminary data.</text>
</comment>
<dbReference type="SUPFAM" id="SSF81995">
    <property type="entry name" value="beta-sandwich domain of Sec23/24"/>
    <property type="match status" value="1"/>
</dbReference>
<evidence type="ECO:0000256" key="1">
    <source>
        <dbReference type="SAM" id="MobiDB-lite"/>
    </source>
</evidence>
<dbReference type="RefSeq" id="WP_140008717.1">
    <property type="nucleotide sequence ID" value="NZ_JBHMDG010000001.1"/>
</dbReference>
<dbReference type="EMBL" id="JBHMDG010000001">
    <property type="protein sequence ID" value="MFB9311500.1"/>
    <property type="molecule type" value="Genomic_DNA"/>
</dbReference>
<feature type="region of interest" description="Disordered" evidence="1">
    <location>
        <begin position="1"/>
        <end position="46"/>
    </location>
</feature>
<organism evidence="3 4">
    <name type="scientific">Nocardioides plantarum</name>
    <dbReference type="NCBI Taxonomy" id="29299"/>
    <lineage>
        <taxon>Bacteria</taxon>
        <taxon>Bacillati</taxon>
        <taxon>Actinomycetota</taxon>
        <taxon>Actinomycetes</taxon>
        <taxon>Propionibacteriales</taxon>
        <taxon>Nocardioidaceae</taxon>
        <taxon>Nocardioides</taxon>
    </lineage>
</organism>
<feature type="transmembrane region" description="Helical" evidence="2">
    <location>
        <begin position="54"/>
        <end position="77"/>
    </location>
</feature>
<evidence type="ECO:0000256" key="2">
    <source>
        <dbReference type="SAM" id="Phobius"/>
    </source>
</evidence>
<keyword evidence="2" id="KW-0812">Transmembrane</keyword>